<feature type="transmembrane region" description="Helical" evidence="1">
    <location>
        <begin position="129"/>
        <end position="152"/>
    </location>
</feature>
<organism evidence="2 3">
    <name type="scientific">Thermobifida halotolerans</name>
    <dbReference type="NCBI Taxonomy" id="483545"/>
    <lineage>
        <taxon>Bacteria</taxon>
        <taxon>Bacillati</taxon>
        <taxon>Actinomycetota</taxon>
        <taxon>Actinomycetes</taxon>
        <taxon>Streptosporangiales</taxon>
        <taxon>Nocardiopsidaceae</taxon>
        <taxon>Thermobifida</taxon>
    </lineage>
</organism>
<feature type="transmembrane region" description="Helical" evidence="1">
    <location>
        <begin position="21"/>
        <end position="43"/>
    </location>
</feature>
<dbReference type="InterPro" id="IPR018750">
    <property type="entry name" value="DUF2306_membrane"/>
</dbReference>
<keyword evidence="1" id="KW-1133">Transmembrane helix</keyword>
<dbReference type="Pfam" id="PF10067">
    <property type="entry name" value="DUF2306"/>
    <property type="match status" value="1"/>
</dbReference>
<accession>A0AA97LW20</accession>
<feature type="transmembrane region" description="Helical" evidence="1">
    <location>
        <begin position="63"/>
        <end position="83"/>
    </location>
</feature>
<protein>
    <submittedName>
        <fullName evidence="2">DUF2306 domain-containing protein</fullName>
    </submittedName>
</protein>
<keyword evidence="1" id="KW-0472">Membrane</keyword>
<sequence length="242" mass="27148">MATPDTLTPPRDPERPRRTRWPRASLTVAVTAVSCVLITLVFVPTYLTLDPDTSRIEIRPDSALHFPFLVVHAVTGGVALLSGPPQFSRRLRRHRTWHRWTGRVYLFAGVLPSALTGIVAALLTPSGPASMAAFLMLDVLWITTALAAYHAARTRRFAAHREWMLRNFALTFSAVTLRLWLGVLIAVQLPWLESGYNGDFERLFDTAYAITHWVAWLPNLLLMEVYLARHAAREALTAARQG</sequence>
<feature type="transmembrane region" description="Helical" evidence="1">
    <location>
        <begin position="164"/>
        <end position="187"/>
    </location>
</feature>
<gene>
    <name evidence="2" type="ORF">NI17_020600</name>
</gene>
<dbReference type="Proteomes" id="UP000265719">
    <property type="component" value="Chromosome"/>
</dbReference>
<reference evidence="2" key="1">
    <citation type="submission" date="2020-10" db="EMBL/GenBank/DDBJ databases">
        <title>De novo genome project of the cellulose decomposer Thermobifida halotolerans type strain.</title>
        <authorList>
            <person name="Nagy I."/>
            <person name="Horvath B."/>
            <person name="Kukolya J."/>
            <person name="Nagy I."/>
            <person name="Orsini M."/>
        </authorList>
    </citation>
    <scope>NUCLEOTIDE SEQUENCE</scope>
    <source>
        <strain evidence="2">DSM 44931</strain>
    </source>
</reference>
<name>A0AA97LW20_9ACTN</name>
<dbReference type="AlphaFoldDB" id="A0AA97LW20"/>
<evidence type="ECO:0000256" key="1">
    <source>
        <dbReference type="SAM" id="Phobius"/>
    </source>
</evidence>
<keyword evidence="1" id="KW-0812">Transmembrane</keyword>
<keyword evidence="3" id="KW-1185">Reference proteome</keyword>
<dbReference type="RefSeq" id="WP_068692681.1">
    <property type="nucleotide sequence ID" value="NZ_CP063196.1"/>
</dbReference>
<evidence type="ECO:0000313" key="3">
    <source>
        <dbReference type="Proteomes" id="UP000265719"/>
    </source>
</evidence>
<dbReference type="EMBL" id="CP063196">
    <property type="protein sequence ID" value="UOE19129.1"/>
    <property type="molecule type" value="Genomic_DNA"/>
</dbReference>
<proteinExistence type="predicted"/>
<evidence type="ECO:0000313" key="2">
    <source>
        <dbReference type="EMBL" id="UOE19129.1"/>
    </source>
</evidence>
<dbReference type="KEGG" id="thao:NI17_020600"/>
<feature type="transmembrane region" description="Helical" evidence="1">
    <location>
        <begin position="104"/>
        <end position="123"/>
    </location>
</feature>
<feature type="transmembrane region" description="Helical" evidence="1">
    <location>
        <begin position="207"/>
        <end position="227"/>
    </location>
</feature>